<dbReference type="STRING" id="342668.A0A1B8GHT7"/>
<dbReference type="InterPro" id="IPR036910">
    <property type="entry name" value="HMG_box_dom_sf"/>
</dbReference>
<proteinExistence type="predicted"/>
<dbReference type="Pfam" id="PF00505">
    <property type="entry name" value="HMG_box"/>
    <property type="match status" value="1"/>
</dbReference>
<name>A0A1B8GHT7_9PEZI</name>
<sequence length="324" mass="35578">MFSAIGRAAIGRIGGGRSTARVPQQIQRVQITQSGKNALQSEFQGRALVILSSKRLYSASTTKPAKPASDKPAKKGASTTTKKAVKKPAAKKAKKELTEKQQEKKEADAVRAKVQAQKKKERKVVEDGKAKIRELKAKVLTPPKQLPATAWTVLNSESISQNPGLPLAELVKDAAARYKTLDTSTRETYNQKANANKASNDASYEAWVASLSPQQIYDSNHAQQRLKHLGLIRPGKHLKIDDPRIPKRPLPAYILFVKERYASGDFKGISPVEAAKVLAQEFKALSESEKKLYEDLAVAERERYAKEMTNTFGTTRPVASSVSS</sequence>
<dbReference type="Gene3D" id="1.10.30.10">
    <property type="entry name" value="High mobility group box domain"/>
    <property type="match status" value="2"/>
</dbReference>
<dbReference type="PANTHER" id="PTHR48112:SF22">
    <property type="entry name" value="MITOCHONDRIAL TRANSCRIPTION FACTOR A, ISOFORM B"/>
    <property type="match status" value="1"/>
</dbReference>
<dbReference type="EMBL" id="KV460236">
    <property type="protein sequence ID" value="OBT95365.1"/>
    <property type="molecule type" value="Genomic_DNA"/>
</dbReference>
<dbReference type="GeneID" id="28840002"/>
<dbReference type="InterPro" id="IPR050342">
    <property type="entry name" value="HMGB"/>
</dbReference>
<evidence type="ECO:0000313" key="5">
    <source>
        <dbReference type="EMBL" id="OBT95365.1"/>
    </source>
</evidence>
<evidence type="ECO:0000313" key="6">
    <source>
        <dbReference type="Proteomes" id="UP000091956"/>
    </source>
</evidence>
<evidence type="ECO:0000259" key="4">
    <source>
        <dbReference type="PROSITE" id="PS50118"/>
    </source>
</evidence>
<keyword evidence="2" id="KW-0539">Nucleus</keyword>
<reference evidence="6" key="2">
    <citation type="journal article" date="2018" name="Nat. Commun.">
        <title>Extreme sensitivity to ultraviolet light in the fungal pathogen causing white-nose syndrome of bats.</title>
        <authorList>
            <person name="Palmer J.M."/>
            <person name="Drees K.P."/>
            <person name="Foster J.T."/>
            <person name="Lindner D.L."/>
        </authorList>
    </citation>
    <scope>NUCLEOTIDE SEQUENCE [LARGE SCALE GENOMIC DNA]</scope>
    <source>
        <strain evidence="6">UAMH 10579</strain>
    </source>
</reference>
<dbReference type="PANTHER" id="PTHR48112">
    <property type="entry name" value="HIGH MOBILITY GROUP PROTEIN DSP1"/>
    <property type="match status" value="1"/>
</dbReference>
<feature type="compositionally biased region" description="Basic residues" evidence="3">
    <location>
        <begin position="83"/>
        <end position="94"/>
    </location>
</feature>
<reference evidence="5 6" key="1">
    <citation type="submission" date="2016-03" db="EMBL/GenBank/DDBJ databases">
        <title>Comparative genomics of Pseudogymnoascus destructans, the fungus causing white-nose syndrome of bats.</title>
        <authorList>
            <person name="Palmer J.M."/>
            <person name="Drees K.P."/>
            <person name="Foster J.T."/>
            <person name="Lindner D.L."/>
        </authorList>
    </citation>
    <scope>NUCLEOTIDE SEQUENCE [LARGE SCALE GENOMIC DNA]</scope>
    <source>
        <strain evidence="5 6">UAMH 10579</strain>
    </source>
</reference>
<feature type="region of interest" description="Disordered" evidence="3">
    <location>
        <begin position="59"/>
        <end position="119"/>
    </location>
</feature>
<gene>
    <name evidence="5" type="ORF">VE01_06616</name>
</gene>
<dbReference type="SMART" id="SM00398">
    <property type="entry name" value="HMG"/>
    <property type="match status" value="2"/>
</dbReference>
<dbReference type="GO" id="GO:0005634">
    <property type="term" value="C:nucleus"/>
    <property type="evidence" value="ECO:0007669"/>
    <property type="project" value="UniProtKB-UniRule"/>
</dbReference>
<evidence type="ECO:0000256" key="1">
    <source>
        <dbReference type="ARBA" id="ARBA00023125"/>
    </source>
</evidence>
<evidence type="ECO:0000256" key="3">
    <source>
        <dbReference type="SAM" id="MobiDB-lite"/>
    </source>
</evidence>
<dbReference type="RefSeq" id="XP_018129098.1">
    <property type="nucleotide sequence ID" value="XM_018276058.2"/>
</dbReference>
<dbReference type="Proteomes" id="UP000091956">
    <property type="component" value="Unassembled WGS sequence"/>
</dbReference>
<dbReference type="AlphaFoldDB" id="A0A1B8GHT7"/>
<feature type="compositionally biased region" description="Basic and acidic residues" evidence="3">
    <location>
        <begin position="95"/>
        <end position="111"/>
    </location>
</feature>
<dbReference type="GO" id="GO:0003677">
    <property type="term" value="F:DNA binding"/>
    <property type="evidence" value="ECO:0007669"/>
    <property type="project" value="UniProtKB-UniRule"/>
</dbReference>
<dbReference type="PROSITE" id="PS50118">
    <property type="entry name" value="HMG_BOX_2"/>
    <property type="match status" value="1"/>
</dbReference>
<organism evidence="5 6">
    <name type="scientific">Pseudogymnoascus verrucosus</name>
    <dbReference type="NCBI Taxonomy" id="342668"/>
    <lineage>
        <taxon>Eukaryota</taxon>
        <taxon>Fungi</taxon>
        <taxon>Dikarya</taxon>
        <taxon>Ascomycota</taxon>
        <taxon>Pezizomycotina</taxon>
        <taxon>Leotiomycetes</taxon>
        <taxon>Thelebolales</taxon>
        <taxon>Thelebolaceae</taxon>
        <taxon>Pseudogymnoascus</taxon>
    </lineage>
</organism>
<protein>
    <recommendedName>
        <fullName evidence="4">HMG box domain-containing protein</fullName>
    </recommendedName>
</protein>
<dbReference type="OrthoDB" id="1919336at2759"/>
<feature type="DNA-binding region" description="HMG box" evidence="2">
    <location>
        <begin position="246"/>
        <end position="312"/>
    </location>
</feature>
<dbReference type="SUPFAM" id="SSF47095">
    <property type="entry name" value="HMG-box"/>
    <property type="match status" value="2"/>
</dbReference>
<evidence type="ECO:0000256" key="2">
    <source>
        <dbReference type="PROSITE-ProRule" id="PRU00267"/>
    </source>
</evidence>
<keyword evidence="1 2" id="KW-0238">DNA-binding</keyword>
<keyword evidence="6" id="KW-1185">Reference proteome</keyword>
<feature type="domain" description="HMG box" evidence="4">
    <location>
        <begin position="246"/>
        <end position="312"/>
    </location>
</feature>
<accession>A0A1B8GHT7</accession>
<dbReference type="InterPro" id="IPR009071">
    <property type="entry name" value="HMG_box_dom"/>
</dbReference>